<evidence type="ECO:0000256" key="9">
    <source>
        <dbReference type="RuleBase" id="RU000688"/>
    </source>
</evidence>
<dbReference type="PROSITE" id="PS50262">
    <property type="entry name" value="G_PROTEIN_RECEP_F1_2"/>
    <property type="match status" value="1"/>
</dbReference>
<dbReference type="OrthoDB" id="9046662at2759"/>
<dbReference type="Gene3D" id="1.20.1070.10">
    <property type="entry name" value="Rhodopsin 7-helix transmembrane proteins"/>
    <property type="match status" value="1"/>
</dbReference>
<dbReference type="PRINTS" id="PR01012">
    <property type="entry name" value="NRPEPTIDEYR"/>
</dbReference>
<proteinExistence type="inferred from homology"/>
<evidence type="ECO:0000256" key="8">
    <source>
        <dbReference type="ARBA" id="ARBA00023224"/>
    </source>
</evidence>
<sequence>MQQENNNFYNNNQNNYLNYSSSPTQFISPCFDMNLILWTLRRDPTARLPVAALFASFYILIILIGILGNVCVLLAISRTKSLQTVSNLFIFALSCSDIVVCFISATFTPFTAFYKVWVFGPILCSLVPFIAGTSLCFSAFTLAAISVDRFLLIRFPLNNQLRHKHAFFTILLISLLSMILSLPMLFTQKLVKMEGYCGEFCFEHWSPYERLREVYGTILLIVQFVIPLSIITFCYTGISVRLNKSVLLRRKKMGIYHQKIANQRRQRTNRMFILMFFAFILSWVWTVVFNILRDFGLLPEFIAEQEFLYGVITHAIAMTSTVWNPILYALLNMQLRNAFVNLIPIKIRKWLSKEKLVAANLGIAAEKSLNKLLVPTPSAIYIYSSNNKKENNLQSRRASSFLLPSQQNKNEENFLKSGEELFSSTSDIQL</sequence>
<dbReference type="GO" id="GO:0042923">
    <property type="term" value="F:neuropeptide binding"/>
    <property type="evidence" value="ECO:0007669"/>
    <property type="project" value="TreeGrafter"/>
</dbReference>
<evidence type="ECO:0000256" key="5">
    <source>
        <dbReference type="ARBA" id="ARBA00023040"/>
    </source>
</evidence>
<dbReference type="Pfam" id="PF00001">
    <property type="entry name" value="7tm_1"/>
    <property type="match status" value="1"/>
</dbReference>
<evidence type="ECO:0000256" key="2">
    <source>
        <dbReference type="ARBA" id="ARBA00010663"/>
    </source>
</evidence>
<dbReference type="GO" id="GO:0004983">
    <property type="term" value="F:neuropeptide Y receptor activity"/>
    <property type="evidence" value="ECO:0007669"/>
    <property type="project" value="InterPro"/>
</dbReference>
<dbReference type="Proteomes" id="UP000580250">
    <property type="component" value="Unassembled WGS sequence"/>
</dbReference>
<dbReference type="PANTHER" id="PTHR24235">
    <property type="entry name" value="NEUROPEPTIDE Y RECEPTOR"/>
    <property type="match status" value="1"/>
</dbReference>
<evidence type="ECO:0000256" key="7">
    <source>
        <dbReference type="ARBA" id="ARBA00023170"/>
    </source>
</evidence>
<feature type="transmembrane region" description="Helical" evidence="10">
    <location>
        <begin position="116"/>
        <end position="145"/>
    </location>
</feature>
<evidence type="ECO:0000313" key="12">
    <source>
        <dbReference type="EMBL" id="CAD2173269.1"/>
    </source>
</evidence>
<feature type="transmembrane region" description="Helical" evidence="10">
    <location>
        <begin position="307"/>
        <end position="331"/>
    </location>
</feature>
<dbReference type="AlphaFoldDB" id="A0A6V7VE60"/>
<name>A0A6V7VE60_MELEN</name>
<protein>
    <recommendedName>
        <fullName evidence="11">G-protein coupled receptors family 1 profile domain-containing protein</fullName>
    </recommendedName>
</protein>
<organism evidence="12 13">
    <name type="scientific">Meloidogyne enterolobii</name>
    <name type="common">Root-knot nematode worm</name>
    <name type="synonym">Meloidogyne mayaguensis</name>
    <dbReference type="NCBI Taxonomy" id="390850"/>
    <lineage>
        <taxon>Eukaryota</taxon>
        <taxon>Metazoa</taxon>
        <taxon>Ecdysozoa</taxon>
        <taxon>Nematoda</taxon>
        <taxon>Chromadorea</taxon>
        <taxon>Rhabditida</taxon>
        <taxon>Tylenchina</taxon>
        <taxon>Tylenchomorpha</taxon>
        <taxon>Tylenchoidea</taxon>
        <taxon>Meloidogynidae</taxon>
        <taxon>Meloidogyninae</taxon>
        <taxon>Meloidogyne</taxon>
    </lineage>
</organism>
<feature type="transmembrane region" description="Helical" evidence="10">
    <location>
        <begin position="272"/>
        <end position="292"/>
    </location>
</feature>
<keyword evidence="5 9" id="KW-0297">G-protein coupled receptor</keyword>
<keyword evidence="7 9" id="KW-0675">Receptor</keyword>
<dbReference type="EMBL" id="CAJEWN010000215">
    <property type="protein sequence ID" value="CAD2173269.1"/>
    <property type="molecule type" value="Genomic_DNA"/>
</dbReference>
<keyword evidence="3 9" id="KW-0812">Transmembrane</keyword>
<feature type="transmembrane region" description="Helical" evidence="10">
    <location>
        <begin position="214"/>
        <end position="242"/>
    </location>
</feature>
<dbReference type="PANTHER" id="PTHR24235:SF18">
    <property type="entry name" value="G-PROTEIN COUPLED RECEPTORS FAMILY 1 PROFILE DOMAIN-CONTAINING PROTEIN"/>
    <property type="match status" value="1"/>
</dbReference>
<keyword evidence="4 10" id="KW-1133">Transmembrane helix</keyword>
<comment type="subcellular location">
    <subcellularLocation>
        <location evidence="1">Membrane</location>
        <topology evidence="1">Multi-pass membrane protein</topology>
    </subcellularLocation>
</comment>
<dbReference type="SUPFAM" id="SSF81321">
    <property type="entry name" value="Family A G protein-coupled receptor-like"/>
    <property type="match status" value="1"/>
</dbReference>
<evidence type="ECO:0000256" key="1">
    <source>
        <dbReference type="ARBA" id="ARBA00004141"/>
    </source>
</evidence>
<evidence type="ECO:0000259" key="11">
    <source>
        <dbReference type="PROSITE" id="PS50262"/>
    </source>
</evidence>
<evidence type="ECO:0000256" key="4">
    <source>
        <dbReference type="ARBA" id="ARBA00022989"/>
    </source>
</evidence>
<dbReference type="InterPro" id="IPR000276">
    <property type="entry name" value="GPCR_Rhodpsn"/>
</dbReference>
<comment type="similarity">
    <text evidence="2 9">Belongs to the G-protein coupled receptor 1 family.</text>
</comment>
<evidence type="ECO:0000256" key="3">
    <source>
        <dbReference type="ARBA" id="ARBA00022692"/>
    </source>
</evidence>
<keyword evidence="8 9" id="KW-0807">Transducer</keyword>
<dbReference type="GO" id="GO:0043005">
    <property type="term" value="C:neuron projection"/>
    <property type="evidence" value="ECO:0007669"/>
    <property type="project" value="TreeGrafter"/>
</dbReference>
<feature type="domain" description="G-protein coupled receptors family 1 profile" evidence="11">
    <location>
        <begin position="68"/>
        <end position="328"/>
    </location>
</feature>
<keyword evidence="6 10" id="KW-0472">Membrane</keyword>
<reference evidence="12 13" key="1">
    <citation type="submission" date="2020-08" db="EMBL/GenBank/DDBJ databases">
        <authorList>
            <person name="Koutsovoulos G."/>
            <person name="Danchin GJ E."/>
        </authorList>
    </citation>
    <scope>NUCLEOTIDE SEQUENCE [LARGE SCALE GENOMIC DNA]</scope>
</reference>
<dbReference type="InterPro" id="IPR017452">
    <property type="entry name" value="GPCR_Rhodpsn_7TM"/>
</dbReference>
<accession>A0A6V7VE60</accession>
<evidence type="ECO:0000313" key="13">
    <source>
        <dbReference type="Proteomes" id="UP000580250"/>
    </source>
</evidence>
<feature type="transmembrane region" description="Helical" evidence="10">
    <location>
        <begin position="88"/>
        <end position="110"/>
    </location>
</feature>
<feature type="transmembrane region" description="Helical" evidence="10">
    <location>
        <begin position="50"/>
        <end position="76"/>
    </location>
</feature>
<dbReference type="CDD" id="cd15203">
    <property type="entry name" value="7tmA_NPYR-like"/>
    <property type="match status" value="1"/>
</dbReference>
<dbReference type="PROSITE" id="PS00237">
    <property type="entry name" value="G_PROTEIN_RECEP_F1_1"/>
    <property type="match status" value="1"/>
</dbReference>
<dbReference type="InterPro" id="IPR000611">
    <property type="entry name" value="NPY_rcpt"/>
</dbReference>
<feature type="transmembrane region" description="Helical" evidence="10">
    <location>
        <begin position="166"/>
        <end position="186"/>
    </location>
</feature>
<dbReference type="PRINTS" id="PR00237">
    <property type="entry name" value="GPCRRHODOPSN"/>
</dbReference>
<evidence type="ECO:0000256" key="10">
    <source>
        <dbReference type="SAM" id="Phobius"/>
    </source>
</evidence>
<dbReference type="GO" id="GO:0005886">
    <property type="term" value="C:plasma membrane"/>
    <property type="evidence" value="ECO:0007669"/>
    <property type="project" value="TreeGrafter"/>
</dbReference>
<gene>
    <name evidence="12" type="ORF">MENT_LOCUS24869</name>
</gene>
<comment type="caution">
    <text evidence="12">The sequence shown here is derived from an EMBL/GenBank/DDBJ whole genome shotgun (WGS) entry which is preliminary data.</text>
</comment>
<dbReference type="SMART" id="SM01381">
    <property type="entry name" value="7TM_GPCR_Srsx"/>
    <property type="match status" value="1"/>
</dbReference>
<evidence type="ECO:0000256" key="6">
    <source>
        <dbReference type="ARBA" id="ARBA00023136"/>
    </source>
</evidence>